<dbReference type="Pfam" id="PF12704">
    <property type="entry name" value="MacB_PCD"/>
    <property type="match status" value="1"/>
</dbReference>
<proteinExistence type="predicted"/>
<dbReference type="EMBL" id="JANQAO010000003">
    <property type="protein sequence ID" value="MDM5147793.1"/>
    <property type="molecule type" value="Genomic_DNA"/>
</dbReference>
<evidence type="ECO:0000259" key="7">
    <source>
        <dbReference type="Pfam" id="PF02687"/>
    </source>
</evidence>
<comment type="subcellular location">
    <subcellularLocation>
        <location evidence="1">Cell membrane</location>
        <topology evidence="1">Multi-pass membrane protein</topology>
    </subcellularLocation>
</comment>
<reference evidence="9" key="1">
    <citation type="submission" date="2022-08" db="EMBL/GenBank/DDBJ databases">
        <authorList>
            <person name="Dzunkova M."/>
            <person name="La Clair J."/>
            <person name="Tyml T."/>
            <person name="Doud D."/>
            <person name="Schulz F."/>
            <person name="Piquer S."/>
            <person name="Porcel Sanchis D."/>
            <person name="Osborn A."/>
            <person name="Robinson D."/>
            <person name="Louie K.B."/>
            <person name="Bowen B.P."/>
            <person name="Bowers R."/>
            <person name="Lee J."/>
            <person name="Arnau Llombart V."/>
            <person name="Diaz Villanueva W."/>
            <person name="Gosliner T."/>
            <person name="Northen T."/>
            <person name="Cheng J.-F."/>
            <person name="Burkart M.D."/>
            <person name="Woyke T."/>
        </authorList>
    </citation>
    <scope>NUCLEOTIDE SEQUENCE</scope>
    <source>
        <strain evidence="9">Df01</strain>
    </source>
</reference>
<feature type="domain" description="ABC3 transporter permease C-terminal" evidence="7">
    <location>
        <begin position="266"/>
        <end position="385"/>
    </location>
</feature>
<feature type="transmembrane region" description="Helical" evidence="6">
    <location>
        <begin position="713"/>
        <end position="734"/>
    </location>
</feature>
<feature type="domain" description="MacB-like periplasmic core" evidence="8">
    <location>
        <begin position="24"/>
        <end position="234"/>
    </location>
</feature>
<accession>A0ABT7QM50</accession>
<sequence length="838" mass="90804">MAILTSAERFIFRCELRGEKRLFVLAALTTALAAAALALVLAISDTFEKSFNASSKTLLGGDMSVRLSQRAFNADELRWLNDNSANMSQMRVASALAIAGDKTQMVRIKTVDDAYPLYGDLVLQEDNNPLLSADYIDAEGAFPALVAQELLKLLHLRHGDIFEAVGLTLRIVGIVEQEPDPDSRVWMASPLVLLKARGVDETLSDTAGLLENHFARVKLKASDDETAWEARLTEAFPEAGWRVRRAEEAMPSLRRFVARMRDFLSLMSLAAMLIAGIGVGGAASAFLRARTRAIAVIKMLGGSAALVRWVYLGVVFLFVISGALAGTLIGGGLLFAASPYLSASLPVAFTPEWPWSAMARAFFVALMMGAAFVAAPVLRFSRVNPLSLFGATEDNSPPPPKRDWLTIGTIWTITILAIPLGWREKIAAAGILAAAAIIYGLSVAIAGASEPLARRCPPPFSWGLLAIARNRRQTAAGIVSFSIGMALLIGILNIESNFAARIDDTLRREAPTLYFIGIREEQEQALREAITDISPTARLRTIPFLRGRIVSIGGRAADTIEAPDNLRWILRGDRGLTWTIGGDYIGASQVSAGKLWNENIDAPQISFDAEAGEAFGMELGDTLELNILGRRWSGIVTSFRDIDWQSFDINFVIMMNQRPFGNAPYSLMGAAFLPPADETLVKLALAKQFPNVTPLSTGTAFELIKRLLRSISFLLQLSALFLLVSGIPVVVAALMDGQRRRADEATTLRLLGASTKTLALKGFTEFAAMAGVALLPALIFGLLASKLIVEFIFELKWQLSGGNPFIVVAAGIILFLIAGCLSVIHRMKQSPLALMRND</sequence>
<organism evidence="9 10">
    <name type="scientific">Candidatus Doriopsillibacter californiensis</name>
    <dbReference type="NCBI Taxonomy" id="2970740"/>
    <lineage>
        <taxon>Bacteria</taxon>
        <taxon>Pseudomonadati</taxon>
        <taxon>Pseudomonadota</taxon>
        <taxon>Gammaproteobacteria</taxon>
        <taxon>Candidatus Tethybacterales</taxon>
        <taxon>Candidatus Persebacteraceae</taxon>
        <taxon>Candidatus Doriopsillibacter</taxon>
    </lineage>
</organism>
<evidence type="ECO:0000259" key="8">
    <source>
        <dbReference type="Pfam" id="PF12704"/>
    </source>
</evidence>
<name>A0ABT7QM50_9GAMM</name>
<dbReference type="Pfam" id="PF02687">
    <property type="entry name" value="FtsX"/>
    <property type="match status" value="2"/>
</dbReference>
<dbReference type="Proteomes" id="UP001168167">
    <property type="component" value="Unassembled WGS sequence"/>
</dbReference>
<keyword evidence="5 6" id="KW-0472">Membrane</keyword>
<reference evidence="9" key="2">
    <citation type="journal article" date="2023" name="Microbiome">
        <title>Synthase-selected sorting approach identifies a beta-lactone synthase in a nudibranch symbiotic bacterium.</title>
        <authorList>
            <person name="Dzunkova M."/>
            <person name="La Clair J.J."/>
            <person name="Tyml T."/>
            <person name="Doud D."/>
            <person name="Schulz F."/>
            <person name="Piquer-Esteban S."/>
            <person name="Porcel Sanchis D."/>
            <person name="Osborn A."/>
            <person name="Robinson D."/>
            <person name="Louie K.B."/>
            <person name="Bowen B.P."/>
            <person name="Bowers R.M."/>
            <person name="Lee J."/>
            <person name="Arnau V."/>
            <person name="Diaz-Villanueva W."/>
            <person name="Stepanauskas R."/>
            <person name="Gosliner T."/>
            <person name="Date S.V."/>
            <person name="Northen T.R."/>
            <person name="Cheng J.F."/>
            <person name="Burkart M.D."/>
            <person name="Woyke T."/>
        </authorList>
    </citation>
    <scope>NUCLEOTIDE SEQUENCE</scope>
    <source>
        <strain evidence="9">Df01</strain>
    </source>
</reference>
<evidence type="ECO:0000313" key="9">
    <source>
        <dbReference type="EMBL" id="MDM5147793.1"/>
    </source>
</evidence>
<feature type="transmembrane region" description="Helical" evidence="6">
    <location>
        <begin position="428"/>
        <end position="453"/>
    </location>
</feature>
<dbReference type="PANTHER" id="PTHR30287">
    <property type="entry name" value="MEMBRANE COMPONENT OF PREDICTED ABC SUPERFAMILY METABOLITE UPTAKE TRANSPORTER"/>
    <property type="match status" value="1"/>
</dbReference>
<dbReference type="InterPro" id="IPR003838">
    <property type="entry name" value="ABC3_permease_C"/>
</dbReference>
<keyword evidence="2" id="KW-1003">Cell membrane</keyword>
<feature type="transmembrane region" description="Helical" evidence="6">
    <location>
        <begin position="357"/>
        <end position="378"/>
    </location>
</feature>
<protein>
    <submittedName>
        <fullName evidence="9">ABC transporter permease</fullName>
    </submittedName>
</protein>
<feature type="transmembrane region" description="Helical" evidence="6">
    <location>
        <begin position="263"/>
        <end position="288"/>
    </location>
</feature>
<dbReference type="InterPro" id="IPR025857">
    <property type="entry name" value="MacB_PCD"/>
</dbReference>
<evidence type="ECO:0000256" key="2">
    <source>
        <dbReference type="ARBA" id="ARBA00022475"/>
    </source>
</evidence>
<dbReference type="InterPro" id="IPR038766">
    <property type="entry name" value="Membrane_comp_ABC_pdt"/>
</dbReference>
<evidence type="ECO:0000256" key="6">
    <source>
        <dbReference type="SAM" id="Phobius"/>
    </source>
</evidence>
<feature type="transmembrane region" description="Helical" evidence="6">
    <location>
        <begin position="805"/>
        <end position="824"/>
    </location>
</feature>
<feature type="transmembrane region" description="Helical" evidence="6">
    <location>
        <begin position="766"/>
        <end position="785"/>
    </location>
</feature>
<keyword evidence="4 6" id="KW-1133">Transmembrane helix</keyword>
<keyword evidence="10" id="KW-1185">Reference proteome</keyword>
<evidence type="ECO:0000313" key="10">
    <source>
        <dbReference type="Proteomes" id="UP001168167"/>
    </source>
</evidence>
<feature type="transmembrane region" description="Helical" evidence="6">
    <location>
        <begin position="474"/>
        <end position="494"/>
    </location>
</feature>
<dbReference type="PANTHER" id="PTHR30287:SF1">
    <property type="entry name" value="INNER MEMBRANE PROTEIN"/>
    <property type="match status" value="1"/>
</dbReference>
<keyword evidence="3 6" id="KW-0812">Transmembrane</keyword>
<evidence type="ECO:0000256" key="4">
    <source>
        <dbReference type="ARBA" id="ARBA00022989"/>
    </source>
</evidence>
<comment type="caution">
    <text evidence="9">The sequence shown here is derived from an EMBL/GenBank/DDBJ whole genome shotgun (WGS) entry which is preliminary data.</text>
</comment>
<feature type="transmembrane region" description="Helical" evidence="6">
    <location>
        <begin position="309"/>
        <end position="337"/>
    </location>
</feature>
<feature type="domain" description="ABC3 transporter permease C-terminal" evidence="7">
    <location>
        <begin position="719"/>
        <end position="831"/>
    </location>
</feature>
<evidence type="ECO:0000256" key="5">
    <source>
        <dbReference type="ARBA" id="ARBA00023136"/>
    </source>
</evidence>
<feature type="transmembrane region" description="Helical" evidence="6">
    <location>
        <begin position="404"/>
        <end position="422"/>
    </location>
</feature>
<evidence type="ECO:0000256" key="3">
    <source>
        <dbReference type="ARBA" id="ARBA00022692"/>
    </source>
</evidence>
<gene>
    <name evidence="9" type="ORF">NQX30_05355</name>
</gene>
<evidence type="ECO:0000256" key="1">
    <source>
        <dbReference type="ARBA" id="ARBA00004651"/>
    </source>
</evidence>